<protein>
    <submittedName>
        <fullName evidence="1">Uncharacterized protein</fullName>
    </submittedName>
</protein>
<proteinExistence type="predicted"/>
<reference evidence="1 2" key="2">
    <citation type="submission" date="2021-10" db="EMBL/GenBank/DDBJ databases">
        <authorList>
            <person name="Piombo E."/>
        </authorList>
    </citation>
    <scope>NUCLEOTIDE SEQUENCE [LARGE SCALE GENOMIC DNA]</scope>
</reference>
<evidence type="ECO:0000313" key="1">
    <source>
        <dbReference type="EMBL" id="CAG9977281.1"/>
    </source>
</evidence>
<accession>A0A9N9U2X8</accession>
<sequence length="63" mass="6284">MPEGSPGEVHGQMDAYIGLGLSLETMAGLEGGTIAPALLDDSIMGRDLSASRAVVATAGGLVR</sequence>
<organism evidence="1 2">
    <name type="scientific">Clonostachys byssicola</name>
    <dbReference type="NCBI Taxonomy" id="160290"/>
    <lineage>
        <taxon>Eukaryota</taxon>
        <taxon>Fungi</taxon>
        <taxon>Dikarya</taxon>
        <taxon>Ascomycota</taxon>
        <taxon>Pezizomycotina</taxon>
        <taxon>Sordariomycetes</taxon>
        <taxon>Hypocreomycetidae</taxon>
        <taxon>Hypocreales</taxon>
        <taxon>Bionectriaceae</taxon>
        <taxon>Clonostachys</taxon>
    </lineage>
</organism>
<keyword evidence="2" id="KW-1185">Reference proteome</keyword>
<gene>
    <name evidence="1" type="ORF">CBYS24578_00016142</name>
</gene>
<dbReference type="EMBL" id="CABFNO020001296">
    <property type="protein sequence ID" value="CAG9977281.1"/>
    <property type="molecule type" value="Genomic_DNA"/>
</dbReference>
<evidence type="ECO:0000313" key="2">
    <source>
        <dbReference type="Proteomes" id="UP000754883"/>
    </source>
</evidence>
<name>A0A9N9U2X8_9HYPO</name>
<comment type="caution">
    <text evidence="1">The sequence shown here is derived from an EMBL/GenBank/DDBJ whole genome shotgun (WGS) entry which is preliminary data.</text>
</comment>
<dbReference type="AlphaFoldDB" id="A0A9N9U2X8"/>
<dbReference type="Proteomes" id="UP000754883">
    <property type="component" value="Unassembled WGS sequence"/>
</dbReference>
<reference evidence="2" key="1">
    <citation type="submission" date="2019-06" db="EMBL/GenBank/DDBJ databases">
        <authorList>
            <person name="Broberg M."/>
        </authorList>
    </citation>
    <scope>NUCLEOTIDE SEQUENCE [LARGE SCALE GENOMIC DNA]</scope>
</reference>